<accession>A0AAJ7DZL0</accession>
<dbReference type="InterPro" id="IPR040260">
    <property type="entry name" value="RFA2-like"/>
</dbReference>
<feature type="region of interest" description="Disordered" evidence="5">
    <location>
        <begin position="1"/>
        <end position="31"/>
    </location>
</feature>
<dbReference type="RefSeq" id="XP_011502229.1">
    <property type="nucleotide sequence ID" value="XM_011503927.1"/>
</dbReference>
<evidence type="ECO:0000256" key="3">
    <source>
        <dbReference type="ARBA" id="ARBA00023125"/>
    </source>
</evidence>
<comment type="similarity">
    <text evidence="2">Belongs to the replication factor A protein 2 family.</text>
</comment>
<evidence type="ECO:0000256" key="1">
    <source>
        <dbReference type="ARBA" id="ARBA00004123"/>
    </source>
</evidence>
<dbReference type="GO" id="GO:0006289">
    <property type="term" value="P:nucleotide-excision repair"/>
    <property type="evidence" value="ECO:0007669"/>
    <property type="project" value="TreeGrafter"/>
</dbReference>
<protein>
    <submittedName>
        <fullName evidence="8">Replication protein A 32 kDa subunit-A</fullName>
    </submittedName>
</protein>
<evidence type="ECO:0000256" key="5">
    <source>
        <dbReference type="SAM" id="MobiDB-lite"/>
    </source>
</evidence>
<dbReference type="InterPro" id="IPR036388">
    <property type="entry name" value="WH-like_DNA-bd_sf"/>
</dbReference>
<keyword evidence="4" id="KW-0539">Nucleus</keyword>
<keyword evidence="7" id="KW-1185">Reference proteome</keyword>
<dbReference type="Proteomes" id="UP000695007">
    <property type="component" value="Unplaced"/>
</dbReference>
<evidence type="ECO:0000256" key="4">
    <source>
        <dbReference type="ARBA" id="ARBA00023242"/>
    </source>
</evidence>
<dbReference type="GeneID" id="105365698"/>
<dbReference type="GO" id="GO:0005662">
    <property type="term" value="C:DNA replication factor A complex"/>
    <property type="evidence" value="ECO:0007669"/>
    <property type="project" value="TreeGrafter"/>
</dbReference>
<dbReference type="InterPro" id="IPR012340">
    <property type="entry name" value="NA-bd_OB-fold"/>
</dbReference>
<dbReference type="InterPro" id="IPR014892">
    <property type="entry name" value="RPA_C"/>
</dbReference>
<dbReference type="GO" id="GO:0003697">
    <property type="term" value="F:single-stranded DNA binding"/>
    <property type="evidence" value="ECO:0007669"/>
    <property type="project" value="TreeGrafter"/>
</dbReference>
<dbReference type="GO" id="GO:0000724">
    <property type="term" value="P:double-strand break repair via homologous recombination"/>
    <property type="evidence" value="ECO:0007669"/>
    <property type="project" value="TreeGrafter"/>
</dbReference>
<dbReference type="CDD" id="cd04478">
    <property type="entry name" value="RPA2_DBD_D"/>
    <property type="match status" value="1"/>
</dbReference>
<name>A0AAJ7DZL0_9HYME</name>
<dbReference type="PANTHER" id="PTHR13989">
    <property type="entry name" value="REPLICATION PROTEIN A-RELATED"/>
    <property type="match status" value="1"/>
</dbReference>
<reference evidence="8" key="1">
    <citation type="submission" date="2025-08" db="UniProtKB">
        <authorList>
            <consortium name="RefSeq"/>
        </authorList>
    </citation>
    <scope>IDENTIFICATION</scope>
</reference>
<organism evidence="7 8">
    <name type="scientific">Ceratosolen solmsi marchali</name>
    <dbReference type="NCBI Taxonomy" id="326594"/>
    <lineage>
        <taxon>Eukaryota</taxon>
        <taxon>Metazoa</taxon>
        <taxon>Ecdysozoa</taxon>
        <taxon>Arthropoda</taxon>
        <taxon>Hexapoda</taxon>
        <taxon>Insecta</taxon>
        <taxon>Pterygota</taxon>
        <taxon>Neoptera</taxon>
        <taxon>Endopterygota</taxon>
        <taxon>Hymenoptera</taxon>
        <taxon>Apocrita</taxon>
        <taxon>Proctotrupomorpha</taxon>
        <taxon>Chalcidoidea</taxon>
        <taxon>Agaonidae</taxon>
        <taxon>Agaoninae</taxon>
        <taxon>Ceratosolen</taxon>
    </lineage>
</organism>
<dbReference type="InterPro" id="IPR036390">
    <property type="entry name" value="WH_DNA-bd_sf"/>
</dbReference>
<comment type="subcellular location">
    <subcellularLocation>
        <location evidence="1">Nucleus</location>
    </subcellularLocation>
</comment>
<feature type="domain" description="Replication protein A C-terminal" evidence="6">
    <location>
        <begin position="162"/>
        <end position="249"/>
    </location>
</feature>
<dbReference type="SUPFAM" id="SSF50249">
    <property type="entry name" value="Nucleic acid-binding proteins"/>
    <property type="match status" value="1"/>
</dbReference>
<keyword evidence="3" id="KW-0238">DNA-binding</keyword>
<dbReference type="Pfam" id="PF08784">
    <property type="entry name" value="RPA_C"/>
    <property type="match status" value="1"/>
</dbReference>
<evidence type="ECO:0000313" key="7">
    <source>
        <dbReference type="Proteomes" id="UP000695007"/>
    </source>
</evidence>
<dbReference type="AlphaFoldDB" id="A0AAJ7DZL0"/>
<feature type="compositionally biased region" description="Polar residues" evidence="5">
    <location>
        <begin position="1"/>
        <end position="28"/>
    </location>
</feature>
<gene>
    <name evidence="8" type="primary">LOC105365698</name>
</gene>
<dbReference type="Gene3D" id="1.10.10.10">
    <property type="entry name" value="Winged helix-like DNA-binding domain superfamily/Winged helix DNA-binding domain"/>
    <property type="match status" value="1"/>
</dbReference>
<dbReference type="KEGG" id="csol:105365698"/>
<dbReference type="GO" id="GO:0006260">
    <property type="term" value="P:DNA replication"/>
    <property type="evidence" value="ECO:0007669"/>
    <property type="project" value="TreeGrafter"/>
</dbReference>
<evidence type="ECO:0000256" key="2">
    <source>
        <dbReference type="ARBA" id="ARBA00007815"/>
    </source>
</evidence>
<evidence type="ECO:0000259" key="6">
    <source>
        <dbReference type="Pfam" id="PF08784"/>
    </source>
</evidence>
<proteinExistence type="inferred from homology"/>
<dbReference type="Gene3D" id="2.40.50.140">
    <property type="entry name" value="Nucleic acid-binding proteins"/>
    <property type="match status" value="1"/>
</dbReference>
<dbReference type="CTD" id="6118"/>
<evidence type="ECO:0000313" key="8">
    <source>
        <dbReference type="RefSeq" id="XP_011502229.1"/>
    </source>
</evidence>
<dbReference type="GO" id="GO:0000781">
    <property type="term" value="C:chromosome, telomeric region"/>
    <property type="evidence" value="ECO:0007669"/>
    <property type="project" value="TreeGrafter"/>
</dbReference>
<dbReference type="GO" id="GO:0035861">
    <property type="term" value="C:site of double-strand break"/>
    <property type="evidence" value="ECO:0007669"/>
    <property type="project" value="TreeGrafter"/>
</dbReference>
<sequence length="257" mass="28795">MWNNFNNSMQNEGGFMDTTTNESATQGETKPGFNRANHCIPVMIAQMLRYGEQLTIWGTATRVVTFVAVVRHVEPYSTKITFDFEDESGSIKGIKWLEGDDIDYESPVKVNSYARIFGLIRNQDDENYVLICNIQPMEHLNELLTHLMEVTAVCLEGEKMVNETASSDFSMLDGSSHNNANQCQRGASNGNISGLNDEQQMILDIIQDSDSEYGAERSAIKSRVAPHVASRVDQILEFLAAEGHVYTTKTDDFYKAI</sequence>
<dbReference type="PANTHER" id="PTHR13989:SF16">
    <property type="entry name" value="REPLICATION PROTEIN A2"/>
    <property type="match status" value="1"/>
</dbReference>
<dbReference type="SUPFAM" id="SSF46785">
    <property type="entry name" value="Winged helix' DNA-binding domain"/>
    <property type="match status" value="1"/>
</dbReference>